<dbReference type="EMBL" id="VAUO01000001">
    <property type="protein sequence ID" value="TLP64874.1"/>
    <property type="molecule type" value="Genomic_DNA"/>
</dbReference>
<dbReference type="Proteomes" id="UP000309819">
    <property type="component" value="Unassembled WGS sequence"/>
</dbReference>
<dbReference type="Pfam" id="PF09836">
    <property type="entry name" value="DUF2063"/>
    <property type="match status" value="1"/>
</dbReference>
<comment type="caution">
    <text evidence="3">The sequence shown here is derived from an EMBL/GenBank/DDBJ whole genome shotgun (WGS) entry which is preliminary data.</text>
</comment>
<dbReference type="InterPro" id="IPR018640">
    <property type="entry name" value="DUF2063"/>
</dbReference>
<gene>
    <name evidence="3" type="ORF">FEM01_01460</name>
</gene>
<evidence type="ECO:0000259" key="2">
    <source>
        <dbReference type="Pfam" id="PF09836"/>
    </source>
</evidence>
<dbReference type="RefSeq" id="WP_138217513.1">
    <property type="nucleotide sequence ID" value="NZ_VAUO01000001.1"/>
</dbReference>
<sequence length="284" mass="30895">MNTALGAFQDAFVEALYHRPAPALQSLAEQAGFEVYRNTVLKGCVDALCDNFPTLERLVGTDWLRAAAAIHARTTPPSDARLLLYGEDFADFLEAFEPARELPYLGPVARLDRLWSEAFAAPSQAALELASLTGMSASDLATCQLKPRACVRWRWFNEQPIYTIWQCNRQALPIPQAMLWRGEGVLLVGHASGVSWQALEIGGCAFLDACAAGNDLDRASALALAAQPQLDFHDLLGRLLGARVFSPLNPTRDSLHGHRTHSPSAHRAAPALESPGRYPAALAR</sequence>
<keyword evidence="4" id="KW-1185">Reference proteome</keyword>
<evidence type="ECO:0000313" key="4">
    <source>
        <dbReference type="Proteomes" id="UP000309819"/>
    </source>
</evidence>
<dbReference type="AlphaFoldDB" id="A0A5R8ZHH8"/>
<name>A0A5R8ZHH8_9PSED</name>
<proteinExistence type="predicted"/>
<evidence type="ECO:0000313" key="3">
    <source>
        <dbReference type="EMBL" id="TLP64874.1"/>
    </source>
</evidence>
<accession>A0A5R8ZHH8</accession>
<organism evidence="3 4">
    <name type="scientific">Pseudomonas mosselii</name>
    <dbReference type="NCBI Taxonomy" id="78327"/>
    <lineage>
        <taxon>Bacteria</taxon>
        <taxon>Pseudomonadati</taxon>
        <taxon>Pseudomonadota</taxon>
        <taxon>Gammaproteobacteria</taxon>
        <taxon>Pseudomonadales</taxon>
        <taxon>Pseudomonadaceae</taxon>
        <taxon>Pseudomonas</taxon>
    </lineage>
</organism>
<evidence type="ECO:0000256" key="1">
    <source>
        <dbReference type="SAM" id="MobiDB-lite"/>
    </source>
</evidence>
<reference evidence="3 4" key="1">
    <citation type="submission" date="2019-05" db="EMBL/GenBank/DDBJ databases">
        <title>Pseudomonas sp. SC006 isolated from lettuce that can produce HBGAs.</title>
        <authorList>
            <person name="Wang D."/>
            <person name="Liao N."/>
            <person name="Liu D."/>
            <person name="Zhang Z."/>
            <person name="Zou S."/>
        </authorList>
    </citation>
    <scope>NUCLEOTIDE SEQUENCE [LARGE SCALE GENOMIC DNA]</scope>
    <source>
        <strain evidence="3 4">SC006</strain>
    </source>
</reference>
<protein>
    <submittedName>
        <fullName evidence="3">DUF2063 domain-containing protein</fullName>
    </submittedName>
</protein>
<dbReference type="OrthoDB" id="4146344at2"/>
<feature type="domain" description="Putative DNA-binding" evidence="2">
    <location>
        <begin position="8"/>
        <end position="93"/>
    </location>
</feature>
<feature type="region of interest" description="Disordered" evidence="1">
    <location>
        <begin position="251"/>
        <end position="284"/>
    </location>
</feature>